<comment type="caution">
    <text evidence="2">The sequence shown here is derived from an EMBL/GenBank/DDBJ whole genome shotgun (WGS) entry which is preliminary data.</text>
</comment>
<feature type="coiled-coil region" evidence="1">
    <location>
        <begin position="345"/>
        <end position="372"/>
    </location>
</feature>
<accession>A0A388TE30</accession>
<name>A0A388TE30_TERA1</name>
<evidence type="ECO:0000256" key="1">
    <source>
        <dbReference type="SAM" id="Coils"/>
    </source>
</evidence>
<dbReference type="EMBL" id="BGZN01000217">
    <property type="protein sequence ID" value="GBR75264.1"/>
    <property type="molecule type" value="Genomic_DNA"/>
</dbReference>
<feature type="non-terminal residue" evidence="2">
    <location>
        <position position="373"/>
    </location>
</feature>
<dbReference type="Proteomes" id="UP000269352">
    <property type="component" value="Unassembled WGS sequence"/>
</dbReference>
<organism evidence="2 3">
    <name type="scientific">Termititenax aidoneus</name>
    <dbReference type="NCBI Taxonomy" id="2218524"/>
    <lineage>
        <taxon>Bacteria</taxon>
        <taxon>Bacillati</taxon>
        <taxon>Candidatus Margulisiibacteriota</taxon>
        <taxon>Candidatus Termititenacia</taxon>
        <taxon>Candidatus Termititenacales</taxon>
        <taxon>Candidatus Termititenacaceae</taxon>
        <taxon>Candidatus Termititenax</taxon>
    </lineage>
</organism>
<gene>
    <name evidence="2" type="ORF">NO1_2277</name>
</gene>
<dbReference type="AlphaFoldDB" id="A0A388TE30"/>
<proteinExistence type="predicted"/>
<sequence>FRKTLDGNKDQFVLAIQKAQWEEDFGSYKLADELIDKMIDKDNTNGQRTAWRWVIEEYIQMLNCKNEQIKNHDNNIRVIQIDATQWVDKEVTEEITFSQDLVDSIREDKKGIRKNIYKDISYEEKEGLDGKKKGYLKFRTNQRAFMALYKDKKATAQDRTKWLALFSKYNYLDSGIADNPQHKALLQQVAELNRLASEILDSDDFRFNINKIAQEMEKMRRSLPDGRQKDSQDIYNAVLTDRYTKMKKKLIDQFADTLREKGNVFGGTQETAEITFFSTAETKRQIQLAELVDALLRTLADGEETLLQATNRGTLQQTNNVMINAAALDGHSVGGAGRQPITRVQEKARKRLLEATGKIEDLQKNAKNKNAIL</sequence>
<protein>
    <submittedName>
        <fullName evidence="2">Uncharacterized protein</fullName>
    </submittedName>
</protein>
<keyword evidence="1" id="KW-0175">Coiled coil</keyword>
<feature type="non-terminal residue" evidence="2">
    <location>
        <position position="1"/>
    </location>
</feature>
<keyword evidence="3" id="KW-1185">Reference proteome</keyword>
<evidence type="ECO:0000313" key="3">
    <source>
        <dbReference type="Proteomes" id="UP000269352"/>
    </source>
</evidence>
<evidence type="ECO:0000313" key="2">
    <source>
        <dbReference type="EMBL" id="GBR75264.1"/>
    </source>
</evidence>
<reference evidence="2 3" key="1">
    <citation type="journal article" date="2019" name="ISME J.">
        <title>Genome analyses of uncultured TG2/ZB3 bacteria in 'Margulisbacteria' specifically attached to ectosymbiotic spirochetes of protists in the termite gut.</title>
        <authorList>
            <person name="Utami Y.D."/>
            <person name="Kuwahara H."/>
            <person name="Igai K."/>
            <person name="Murakami T."/>
            <person name="Sugaya K."/>
            <person name="Morikawa T."/>
            <person name="Nagura Y."/>
            <person name="Yuki M."/>
            <person name="Deevong P."/>
            <person name="Inoue T."/>
            <person name="Kihara K."/>
            <person name="Lo N."/>
            <person name="Yamada A."/>
            <person name="Ohkuma M."/>
            <person name="Hongoh Y."/>
        </authorList>
    </citation>
    <scope>NUCLEOTIDE SEQUENCE [LARGE SCALE GENOMIC DNA]</scope>
    <source>
        <strain evidence="2">NkOx7-01</strain>
    </source>
</reference>